<protein>
    <submittedName>
        <fullName evidence="2">Uncharacterized protein</fullName>
    </submittedName>
</protein>
<evidence type="ECO:0000256" key="1">
    <source>
        <dbReference type="SAM" id="Phobius"/>
    </source>
</evidence>
<dbReference type="AlphaFoldDB" id="A0A9N7G9S9"/>
<evidence type="ECO:0000313" key="2">
    <source>
        <dbReference type="EMBL" id="AJK51893.1"/>
    </source>
</evidence>
<evidence type="ECO:0000313" key="3">
    <source>
        <dbReference type="Proteomes" id="UP000031910"/>
    </source>
</evidence>
<keyword evidence="3" id="KW-1185">Reference proteome</keyword>
<proteinExistence type="predicted"/>
<keyword evidence="1" id="KW-1133">Transmembrane helix</keyword>
<gene>
    <name evidence="2" type="ORF">MCCG_0978</name>
</gene>
<name>A0A9N7G9S9_MYCCC</name>
<organism evidence="2 3">
    <name type="scientific">Mycoplasma capricolum subsp. capripneumoniae 87001</name>
    <dbReference type="NCBI Taxonomy" id="1124992"/>
    <lineage>
        <taxon>Bacteria</taxon>
        <taxon>Bacillati</taxon>
        <taxon>Mycoplasmatota</taxon>
        <taxon>Mollicutes</taxon>
        <taxon>Mycoplasmataceae</taxon>
        <taxon>Mycoplasma</taxon>
    </lineage>
</organism>
<sequence>MCSLESFSYWLSRVFNSCSFNWFCFSTSSSFCSSSVFLFIKLLIFSRYSWFSFNSFSTSETFFLALYLILDFLSLYHF</sequence>
<keyword evidence="1" id="KW-0472">Membrane</keyword>
<reference evidence="2 3" key="1">
    <citation type="submission" date="2013-12" db="EMBL/GenBank/DDBJ databases">
        <authorList>
            <person name="Wang R."/>
            <person name="Li Y."/>
            <person name="Zheng H."/>
            <person name="Xin J."/>
        </authorList>
    </citation>
    <scope>NUCLEOTIDE SEQUENCE [LARGE SCALE GENOMIC DNA]</scope>
    <source>
        <strain evidence="2 3">87001</strain>
    </source>
</reference>
<dbReference type="EMBL" id="CP006959">
    <property type="protein sequence ID" value="AJK51893.1"/>
    <property type="molecule type" value="Genomic_DNA"/>
</dbReference>
<feature type="transmembrane region" description="Helical" evidence="1">
    <location>
        <begin position="20"/>
        <end position="44"/>
    </location>
</feature>
<keyword evidence="1" id="KW-0812">Transmembrane</keyword>
<dbReference type="Proteomes" id="UP000031910">
    <property type="component" value="Chromosome"/>
</dbReference>
<feature type="transmembrane region" description="Helical" evidence="1">
    <location>
        <begin position="56"/>
        <end position="76"/>
    </location>
</feature>
<accession>A0A9N7G9S9</accession>
<dbReference type="KEGG" id="mcai:MCCG_0978"/>